<dbReference type="OrthoDB" id="9783154at2"/>
<evidence type="ECO:0000256" key="2">
    <source>
        <dbReference type="ARBA" id="ARBA00022723"/>
    </source>
</evidence>
<organism evidence="6 7">
    <name type="scientific">Saltatorellus ferox</name>
    <dbReference type="NCBI Taxonomy" id="2528018"/>
    <lineage>
        <taxon>Bacteria</taxon>
        <taxon>Pseudomonadati</taxon>
        <taxon>Planctomycetota</taxon>
        <taxon>Planctomycetia</taxon>
        <taxon>Planctomycetia incertae sedis</taxon>
        <taxon>Saltatorellus</taxon>
    </lineage>
</organism>
<comment type="similarity">
    <text evidence="1">Belongs to the sulfatase family.</text>
</comment>
<dbReference type="Pfam" id="PF00884">
    <property type="entry name" value="Sulfatase"/>
    <property type="match status" value="1"/>
</dbReference>
<keyword evidence="3 6" id="KW-0378">Hydrolase</keyword>
<dbReference type="EC" id="3.1.6.1" evidence="6"/>
<proteinExistence type="inferred from homology"/>
<keyword evidence="4" id="KW-0106">Calcium</keyword>
<evidence type="ECO:0000256" key="4">
    <source>
        <dbReference type="ARBA" id="ARBA00022837"/>
    </source>
</evidence>
<evidence type="ECO:0000256" key="3">
    <source>
        <dbReference type="ARBA" id="ARBA00022801"/>
    </source>
</evidence>
<dbReference type="GO" id="GO:0046872">
    <property type="term" value="F:metal ion binding"/>
    <property type="evidence" value="ECO:0007669"/>
    <property type="project" value="UniProtKB-KW"/>
</dbReference>
<dbReference type="InterPro" id="IPR017850">
    <property type="entry name" value="Alkaline_phosphatase_core_sf"/>
</dbReference>
<dbReference type="GO" id="GO:0004065">
    <property type="term" value="F:arylsulfatase activity"/>
    <property type="evidence" value="ECO:0007669"/>
    <property type="project" value="UniProtKB-EC"/>
</dbReference>
<evidence type="ECO:0000259" key="5">
    <source>
        <dbReference type="Pfam" id="PF00884"/>
    </source>
</evidence>
<keyword evidence="7" id="KW-1185">Reference proteome</keyword>
<dbReference type="PANTHER" id="PTHR42693:SF53">
    <property type="entry name" value="ENDO-4-O-SULFATASE"/>
    <property type="match status" value="1"/>
</dbReference>
<sequence>MMLTLLLVSLQSATATTGVEFPGTVVRAPRPNVLVLIADDFGVDLMGAYGEGSSPACTANVDQLAAGGLLFRNAWANPTCSPTRASLLTGRHGFRTGVGGPLASTDAGLSLAETTLPEVLVGYSSAALGKWHLSGNQGDLHPNDSGFGSFAGGLRGAIPDYLLWRKTVDGQSAQTTTYATTDTADEAIAAITSLPEPWLTYVSFNAPHTPLHAPPVASCPALPCPGSLCGNLPSNPTSAEYVKAMSEAMDQEIGRILAVLDVVDPDAYVIFVGDNGTARQGTEAPFDPQHAKGTMYEGGVNVPLVIRGPGVRPGECGSLVSVVDLFATIAEIARVRISTEDSVSLVPYFRDPGLSLRETVYSESFEPNGGTLPFASHERAVRDERYKLIRRTGHSDEFFDLEADPFEAANLLPSLTAAQQAAYDQLAARLVALGVS</sequence>
<dbReference type="InterPro" id="IPR050738">
    <property type="entry name" value="Sulfatase"/>
</dbReference>
<dbReference type="InterPro" id="IPR000917">
    <property type="entry name" value="Sulfatase_N"/>
</dbReference>
<dbReference type="InterPro" id="IPR024607">
    <property type="entry name" value="Sulfatase_CS"/>
</dbReference>
<feature type="domain" description="Sulfatase N-terminal" evidence="5">
    <location>
        <begin position="31"/>
        <end position="333"/>
    </location>
</feature>
<dbReference type="AlphaFoldDB" id="A0A518EYL0"/>
<protein>
    <submittedName>
        <fullName evidence="6">Arylsulfatase</fullName>
        <ecNumber evidence="6">3.1.6.1</ecNumber>
    </submittedName>
</protein>
<evidence type="ECO:0000256" key="1">
    <source>
        <dbReference type="ARBA" id="ARBA00008779"/>
    </source>
</evidence>
<dbReference type="PROSITE" id="PS00523">
    <property type="entry name" value="SULFATASE_1"/>
    <property type="match status" value="1"/>
</dbReference>
<keyword evidence="2" id="KW-0479">Metal-binding</keyword>
<accession>A0A518EYL0</accession>
<dbReference type="SUPFAM" id="SSF53649">
    <property type="entry name" value="Alkaline phosphatase-like"/>
    <property type="match status" value="1"/>
</dbReference>
<dbReference type="Gene3D" id="3.40.720.10">
    <property type="entry name" value="Alkaline Phosphatase, subunit A"/>
    <property type="match status" value="2"/>
</dbReference>
<dbReference type="Proteomes" id="UP000320390">
    <property type="component" value="Chromosome"/>
</dbReference>
<dbReference type="RefSeq" id="WP_145203103.1">
    <property type="nucleotide sequence ID" value="NZ_CP036434.1"/>
</dbReference>
<dbReference type="EMBL" id="CP036434">
    <property type="protein sequence ID" value="QDV09172.1"/>
    <property type="molecule type" value="Genomic_DNA"/>
</dbReference>
<evidence type="ECO:0000313" key="6">
    <source>
        <dbReference type="EMBL" id="QDV09172.1"/>
    </source>
</evidence>
<name>A0A518EYL0_9BACT</name>
<gene>
    <name evidence="6" type="primary">atsA_20</name>
    <name evidence="6" type="ORF">Poly30_47290</name>
</gene>
<reference evidence="6 7" key="1">
    <citation type="submission" date="2019-02" db="EMBL/GenBank/DDBJ databases">
        <title>Deep-cultivation of Planctomycetes and their phenomic and genomic characterization uncovers novel biology.</title>
        <authorList>
            <person name="Wiegand S."/>
            <person name="Jogler M."/>
            <person name="Boedeker C."/>
            <person name="Pinto D."/>
            <person name="Vollmers J."/>
            <person name="Rivas-Marin E."/>
            <person name="Kohn T."/>
            <person name="Peeters S.H."/>
            <person name="Heuer A."/>
            <person name="Rast P."/>
            <person name="Oberbeckmann S."/>
            <person name="Bunk B."/>
            <person name="Jeske O."/>
            <person name="Meyerdierks A."/>
            <person name="Storesund J.E."/>
            <person name="Kallscheuer N."/>
            <person name="Luecker S."/>
            <person name="Lage O.M."/>
            <person name="Pohl T."/>
            <person name="Merkel B.J."/>
            <person name="Hornburger P."/>
            <person name="Mueller R.-W."/>
            <person name="Bruemmer F."/>
            <person name="Labrenz M."/>
            <person name="Spormann A.M."/>
            <person name="Op den Camp H."/>
            <person name="Overmann J."/>
            <person name="Amann R."/>
            <person name="Jetten M.S.M."/>
            <person name="Mascher T."/>
            <person name="Medema M.H."/>
            <person name="Devos D.P."/>
            <person name="Kaster A.-K."/>
            <person name="Ovreas L."/>
            <person name="Rohde M."/>
            <person name="Galperin M.Y."/>
            <person name="Jogler C."/>
        </authorList>
    </citation>
    <scope>NUCLEOTIDE SEQUENCE [LARGE SCALE GENOMIC DNA]</scope>
    <source>
        <strain evidence="6 7">Poly30</strain>
    </source>
</reference>
<dbReference type="PANTHER" id="PTHR42693">
    <property type="entry name" value="ARYLSULFATASE FAMILY MEMBER"/>
    <property type="match status" value="1"/>
</dbReference>
<evidence type="ECO:0000313" key="7">
    <source>
        <dbReference type="Proteomes" id="UP000320390"/>
    </source>
</evidence>